<dbReference type="Proteomes" id="UP000297948">
    <property type="component" value="Unassembled WGS sequence"/>
</dbReference>
<feature type="domain" description="Solute-binding protein family 5" evidence="3">
    <location>
        <begin position="120"/>
        <end position="288"/>
    </location>
</feature>
<accession>A0A4Z0HA32</accession>
<feature type="region of interest" description="Disordered" evidence="1">
    <location>
        <begin position="472"/>
        <end position="544"/>
    </location>
</feature>
<dbReference type="Pfam" id="PF00496">
    <property type="entry name" value="SBP_bac_5"/>
    <property type="match status" value="2"/>
</dbReference>
<feature type="compositionally biased region" description="Basic and acidic residues" evidence="1">
    <location>
        <begin position="361"/>
        <end position="373"/>
    </location>
</feature>
<dbReference type="OrthoDB" id="7888869at2"/>
<dbReference type="InterPro" id="IPR000914">
    <property type="entry name" value="SBP_5_dom"/>
</dbReference>
<dbReference type="RefSeq" id="WP_135339356.1">
    <property type="nucleotide sequence ID" value="NZ_JBHLTX010000026.1"/>
</dbReference>
<keyword evidence="5" id="KW-1185">Reference proteome</keyword>
<evidence type="ECO:0000256" key="2">
    <source>
        <dbReference type="SAM" id="SignalP"/>
    </source>
</evidence>
<dbReference type="GO" id="GO:0015833">
    <property type="term" value="P:peptide transport"/>
    <property type="evidence" value="ECO:0007669"/>
    <property type="project" value="TreeGrafter"/>
</dbReference>
<name>A0A4Z0HA32_9ACTN</name>
<protein>
    <submittedName>
        <fullName evidence="4">ABC transporter family substrate-binding protein</fullName>
    </submittedName>
</protein>
<dbReference type="SUPFAM" id="SSF53850">
    <property type="entry name" value="Periplasmic binding protein-like II"/>
    <property type="match status" value="2"/>
</dbReference>
<comment type="caution">
    <text evidence="4">The sequence shown here is derived from an EMBL/GenBank/DDBJ whole genome shotgun (WGS) entry which is preliminary data.</text>
</comment>
<organism evidence="4 5">
    <name type="scientific">Streptomyces palmae</name>
    <dbReference type="NCBI Taxonomy" id="1701085"/>
    <lineage>
        <taxon>Bacteria</taxon>
        <taxon>Bacillati</taxon>
        <taxon>Actinomycetota</taxon>
        <taxon>Actinomycetes</taxon>
        <taxon>Kitasatosporales</taxon>
        <taxon>Streptomycetaceae</taxon>
        <taxon>Streptomyces</taxon>
    </lineage>
</organism>
<evidence type="ECO:0000256" key="1">
    <source>
        <dbReference type="SAM" id="MobiDB-lite"/>
    </source>
</evidence>
<evidence type="ECO:0000313" key="5">
    <source>
        <dbReference type="Proteomes" id="UP000297948"/>
    </source>
</evidence>
<evidence type="ECO:0000259" key="3">
    <source>
        <dbReference type="Pfam" id="PF00496"/>
    </source>
</evidence>
<dbReference type="CDD" id="cd08501">
    <property type="entry name" value="PBP2_Lpqw"/>
    <property type="match status" value="1"/>
</dbReference>
<feature type="compositionally biased region" description="Basic and acidic residues" evidence="1">
    <location>
        <begin position="492"/>
        <end position="507"/>
    </location>
</feature>
<dbReference type="InterPro" id="IPR039424">
    <property type="entry name" value="SBP_5"/>
</dbReference>
<dbReference type="GO" id="GO:0043190">
    <property type="term" value="C:ATP-binding cassette (ABC) transporter complex"/>
    <property type="evidence" value="ECO:0007669"/>
    <property type="project" value="InterPro"/>
</dbReference>
<dbReference type="EMBL" id="SRID01000106">
    <property type="protein sequence ID" value="TGB09309.1"/>
    <property type="molecule type" value="Genomic_DNA"/>
</dbReference>
<dbReference type="GO" id="GO:0042597">
    <property type="term" value="C:periplasmic space"/>
    <property type="evidence" value="ECO:0007669"/>
    <property type="project" value="UniProtKB-ARBA"/>
</dbReference>
<dbReference type="PIRSF" id="PIRSF002741">
    <property type="entry name" value="MppA"/>
    <property type="match status" value="1"/>
</dbReference>
<dbReference type="PROSITE" id="PS51257">
    <property type="entry name" value="PROKAR_LIPOPROTEIN"/>
    <property type="match status" value="1"/>
</dbReference>
<evidence type="ECO:0000313" key="4">
    <source>
        <dbReference type="EMBL" id="TGB09309.1"/>
    </source>
</evidence>
<dbReference type="GO" id="GO:1904680">
    <property type="term" value="F:peptide transmembrane transporter activity"/>
    <property type="evidence" value="ECO:0007669"/>
    <property type="project" value="TreeGrafter"/>
</dbReference>
<dbReference type="Gene3D" id="3.40.190.10">
    <property type="entry name" value="Periplasmic binding protein-like II"/>
    <property type="match status" value="1"/>
</dbReference>
<keyword evidence="2" id="KW-0732">Signal</keyword>
<feature type="signal peptide" evidence="2">
    <location>
        <begin position="1"/>
        <end position="24"/>
    </location>
</feature>
<sequence>MAMDTRRCAALLAAGVILPLPALAGCSSGHSTTRARPPAAAQDLAAVDRSRLRDGGTLRWALDARPATFNVFQSDADDGTQRIAGAVLPALFTLDSRGRPQANPDYLHSAQVVRRTPRQVVVYRLNPKATWSDGRRIGIADFTAQWQALRGTQRAYGSARNAGYDRIRGIEKGEREGEIKVTFTRPYADWPALFSPLYPKSVMGSPSAFNDRSRTELPATAGPFTLGATTSGSVTLARDPRWWGERARLDRLVFRVVPREQRAAALTAGAIDVSELDPADATRIEAAGAALAPPLGRHPAATPNAAPQNGAPARTGDTAAQGRDPHAAPGRDPGAASGQDPNAADPDAAPPGRDPGAAPGRDPHAPAAQDRRPSAATIALSRFAVRKALEPAYTQLSLNGTRGPLADERVRRAVAAAIDRQELADAVLKPLGLPSRPLGSHLLMTSQLGYRDNSGALGHADPQGAQALLTTAGWLPGSRPVRTDTAVGQGEDGTRTEEGRDATDSRPRSAPRPGDDVGSGSGGGPQADREARHPGARQAVPLRTKRGRDLALRFVLPSGPGSAQLRTVGERIVRMLERIGVRTRITKVEDADYFSDHIASGDFDLALYSWPATAFPATDARPVFAKPRPAEDGTLVVEQNYSRVGTDQIDQLFEQASAELDEATARKLVSRVDARIWAAAGSIPLFQRPELVAVRKNLANVGAFGFATPRYQDIGFRK</sequence>
<proteinExistence type="predicted"/>
<reference evidence="4 5" key="1">
    <citation type="submission" date="2019-03" db="EMBL/GenBank/DDBJ databases">
        <authorList>
            <person name="Gonzalez-Pimentel J.L."/>
        </authorList>
    </citation>
    <scope>NUCLEOTIDE SEQUENCE [LARGE SCALE GENOMIC DNA]</scope>
    <source>
        <strain evidence="4 5">JCM 31289</strain>
    </source>
</reference>
<dbReference type="PANTHER" id="PTHR30290:SF65">
    <property type="entry name" value="MONOACYL PHOSPHATIDYLINOSITOL TETRAMANNOSIDE-BINDING PROTEIN LPQW-RELATED"/>
    <property type="match status" value="1"/>
</dbReference>
<feature type="region of interest" description="Disordered" evidence="1">
    <location>
        <begin position="293"/>
        <end position="373"/>
    </location>
</feature>
<dbReference type="Gene3D" id="3.10.105.10">
    <property type="entry name" value="Dipeptide-binding Protein, Domain 3"/>
    <property type="match status" value="1"/>
</dbReference>
<dbReference type="InterPro" id="IPR030678">
    <property type="entry name" value="Peptide/Ni-bd"/>
</dbReference>
<feature type="chain" id="PRO_5039245146" evidence="2">
    <location>
        <begin position="25"/>
        <end position="718"/>
    </location>
</feature>
<dbReference type="PANTHER" id="PTHR30290">
    <property type="entry name" value="PERIPLASMIC BINDING COMPONENT OF ABC TRANSPORTER"/>
    <property type="match status" value="1"/>
</dbReference>
<dbReference type="Gene3D" id="3.90.76.10">
    <property type="entry name" value="Dipeptide-binding Protein, Domain 1"/>
    <property type="match status" value="1"/>
</dbReference>
<feature type="domain" description="Solute-binding protein family 5" evidence="3">
    <location>
        <begin position="386"/>
        <end position="478"/>
    </location>
</feature>
<gene>
    <name evidence="4" type="ORF">E4099_13930</name>
</gene>
<dbReference type="AlphaFoldDB" id="A0A4Z0HA32"/>